<organism evidence="1 2">
    <name type="scientific">Platanthera guangdongensis</name>
    <dbReference type="NCBI Taxonomy" id="2320717"/>
    <lineage>
        <taxon>Eukaryota</taxon>
        <taxon>Viridiplantae</taxon>
        <taxon>Streptophyta</taxon>
        <taxon>Embryophyta</taxon>
        <taxon>Tracheophyta</taxon>
        <taxon>Spermatophyta</taxon>
        <taxon>Magnoliopsida</taxon>
        <taxon>Liliopsida</taxon>
        <taxon>Asparagales</taxon>
        <taxon>Orchidaceae</taxon>
        <taxon>Orchidoideae</taxon>
        <taxon>Orchideae</taxon>
        <taxon>Orchidinae</taxon>
        <taxon>Platanthera</taxon>
    </lineage>
</organism>
<keyword evidence="2" id="KW-1185">Reference proteome</keyword>
<dbReference type="EMBL" id="JBBWWR010000010">
    <property type="protein sequence ID" value="KAK8960879.1"/>
    <property type="molecule type" value="Genomic_DNA"/>
</dbReference>
<evidence type="ECO:0000313" key="1">
    <source>
        <dbReference type="EMBL" id="KAK8960879.1"/>
    </source>
</evidence>
<dbReference type="Proteomes" id="UP001412067">
    <property type="component" value="Unassembled WGS sequence"/>
</dbReference>
<protein>
    <submittedName>
        <fullName evidence="1">Uncharacterized protein</fullName>
    </submittedName>
</protein>
<accession>A0ABR2MB09</accession>
<comment type="caution">
    <text evidence="1">The sequence shown here is derived from an EMBL/GenBank/DDBJ whole genome shotgun (WGS) entry which is preliminary data.</text>
</comment>
<evidence type="ECO:0000313" key="2">
    <source>
        <dbReference type="Proteomes" id="UP001412067"/>
    </source>
</evidence>
<gene>
    <name evidence="1" type="ORF">KSP40_PGU005122</name>
</gene>
<sequence length="105" mass="12173">MGKPEYVLEMCRVLQITVEEALLRLKNQGILQVEFINIDYLTLFLNAYIPEEKSEEESSSSSDEFEEVLHFLELSALLIDWIKMTLDSNPVSFSYSPSFSSYCFE</sequence>
<reference evidence="1 2" key="1">
    <citation type="journal article" date="2022" name="Nat. Plants">
        <title>Genomes of leafy and leafless Platanthera orchids illuminate the evolution of mycoheterotrophy.</title>
        <authorList>
            <person name="Li M.H."/>
            <person name="Liu K.W."/>
            <person name="Li Z."/>
            <person name="Lu H.C."/>
            <person name="Ye Q.L."/>
            <person name="Zhang D."/>
            <person name="Wang J.Y."/>
            <person name="Li Y.F."/>
            <person name="Zhong Z.M."/>
            <person name="Liu X."/>
            <person name="Yu X."/>
            <person name="Liu D.K."/>
            <person name="Tu X.D."/>
            <person name="Liu B."/>
            <person name="Hao Y."/>
            <person name="Liao X.Y."/>
            <person name="Jiang Y.T."/>
            <person name="Sun W.H."/>
            <person name="Chen J."/>
            <person name="Chen Y.Q."/>
            <person name="Ai Y."/>
            <person name="Zhai J.W."/>
            <person name="Wu S.S."/>
            <person name="Zhou Z."/>
            <person name="Hsiao Y.Y."/>
            <person name="Wu W.L."/>
            <person name="Chen Y.Y."/>
            <person name="Lin Y.F."/>
            <person name="Hsu J.L."/>
            <person name="Li C.Y."/>
            <person name="Wang Z.W."/>
            <person name="Zhao X."/>
            <person name="Zhong W.Y."/>
            <person name="Ma X.K."/>
            <person name="Ma L."/>
            <person name="Huang J."/>
            <person name="Chen G.Z."/>
            <person name="Huang M.Z."/>
            <person name="Huang L."/>
            <person name="Peng D.H."/>
            <person name="Luo Y.B."/>
            <person name="Zou S.Q."/>
            <person name="Chen S.P."/>
            <person name="Lan S."/>
            <person name="Tsai W.C."/>
            <person name="Van de Peer Y."/>
            <person name="Liu Z.J."/>
        </authorList>
    </citation>
    <scope>NUCLEOTIDE SEQUENCE [LARGE SCALE GENOMIC DNA]</scope>
    <source>
        <strain evidence="1">Lor288</strain>
    </source>
</reference>
<name>A0ABR2MB09_9ASPA</name>
<proteinExistence type="predicted"/>